<keyword evidence="4" id="KW-0732">Signal</keyword>
<keyword evidence="8" id="KW-1185">Reference proteome</keyword>
<dbReference type="FunFam" id="3.30.2080.10:FF:000001">
    <property type="entry name" value="Alpha-1,2-mannosidase subfamily"/>
    <property type="match status" value="1"/>
</dbReference>
<dbReference type="GO" id="GO:0000224">
    <property type="term" value="F:peptide-N4-(N-acetyl-beta-glucosaminyl)asparagine amidase activity"/>
    <property type="evidence" value="ECO:0007669"/>
    <property type="project" value="TreeGrafter"/>
</dbReference>
<comment type="subunit">
    <text evidence="2">Monomer.</text>
</comment>
<proteinExistence type="predicted"/>
<evidence type="ECO:0000256" key="2">
    <source>
        <dbReference type="ARBA" id="ARBA00011245"/>
    </source>
</evidence>
<comment type="caution">
    <text evidence="7">The sequence shown here is derived from an EMBL/GenBank/DDBJ whole genome shotgun (WGS) entry which is preliminary data.</text>
</comment>
<dbReference type="Proteomes" id="UP000004913">
    <property type="component" value="Unassembled WGS sequence"/>
</dbReference>
<evidence type="ECO:0000256" key="4">
    <source>
        <dbReference type="SAM" id="SignalP"/>
    </source>
</evidence>
<dbReference type="Gene3D" id="1.20.1050.60">
    <property type="entry name" value="alpha-1,2-mannosidase"/>
    <property type="match status" value="1"/>
</dbReference>
<dbReference type="RefSeq" id="WP_006800892.1">
    <property type="nucleotide sequence ID" value="NZ_GL891988.1"/>
</dbReference>
<dbReference type="GO" id="GO:0030246">
    <property type="term" value="F:carbohydrate binding"/>
    <property type="evidence" value="ECO:0007669"/>
    <property type="project" value="InterPro"/>
</dbReference>
<evidence type="ECO:0008006" key="9">
    <source>
        <dbReference type="Google" id="ProtNLM"/>
    </source>
</evidence>
<keyword evidence="3" id="KW-0106">Calcium</keyword>
<dbReference type="HOGENOM" id="CLU_003690_0_1_10"/>
<accession>F5J2A0</accession>
<evidence type="ECO:0000313" key="7">
    <source>
        <dbReference type="EMBL" id="EGK00220.1"/>
    </source>
</evidence>
<evidence type="ECO:0000256" key="3">
    <source>
        <dbReference type="ARBA" id="ARBA00022837"/>
    </source>
</evidence>
<dbReference type="EMBL" id="ADLV01000039">
    <property type="protein sequence ID" value="EGK00220.1"/>
    <property type="molecule type" value="Genomic_DNA"/>
</dbReference>
<dbReference type="PANTHER" id="PTHR12143:SF43">
    <property type="entry name" value="PUTATIVE-RELATED"/>
    <property type="match status" value="1"/>
</dbReference>
<feature type="chain" id="PRO_5003324280" description="Alpha-1,2-mannosidase" evidence="4">
    <location>
        <begin position="22"/>
        <end position="764"/>
    </location>
</feature>
<evidence type="ECO:0000259" key="5">
    <source>
        <dbReference type="Pfam" id="PF07971"/>
    </source>
</evidence>
<evidence type="ECO:0000256" key="1">
    <source>
        <dbReference type="ARBA" id="ARBA00001913"/>
    </source>
</evidence>
<name>F5J2A0_9BACT</name>
<feature type="signal peptide" evidence="4">
    <location>
        <begin position="1"/>
        <end position="21"/>
    </location>
</feature>
<dbReference type="PANTHER" id="PTHR12143">
    <property type="entry name" value="PEPTIDE N-GLYCANASE PNGASE -RELATED"/>
    <property type="match status" value="1"/>
</dbReference>
<dbReference type="Gene3D" id="2.70.98.10">
    <property type="match status" value="1"/>
</dbReference>
<organism evidence="7 8">
    <name type="scientific">Dysgonomonas gadei ATCC BAA-286</name>
    <dbReference type="NCBI Taxonomy" id="742766"/>
    <lineage>
        <taxon>Bacteria</taxon>
        <taxon>Pseudomonadati</taxon>
        <taxon>Bacteroidota</taxon>
        <taxon>Bacteroidia</taxon>
        <taxon>Bacteroidales</taxon>
        <taxon>Dysgonomonadaceae</taxon>
        <taxon>Dysgonomonas</taxon>
    </lineage>
</organism>
<dbReference type="Pfam" id="PF07971">
    <property type="entry name" value="Glyco_hydro_92"/>
    <property type="match status" value="1"/>
</dbReference>
<dbReference type="InterPro" id="IPR005887">
    <property type="entry name" value="GH92_a_mannosidase_put"/>
</dbReference>
<dbReference type="FunFam" id="2.70.98.10:FF:000013">
    <property type="entry name" value="Putative alpha-1,2-mannosidase"/>
    <property type="match status" value="1"/>
</dbReference>
<dbReference type="AlphaFoldDB" id="F5J2A0"/>
<dbReference type="SUPFAM" id="SSF48208">
    <property type="entry name" value="Six-hairpin glycosidases"/>
    <property type="match status" value="1"/>
</dbReference>
<dbReference type="Gene3D" id="3.30.2080.10">
    <property type="entry name" value="GH92 mannosidase domain"/>
    <property type="match status" value="1"/>
</dbReference>
<feature type="domain" description="Glycosyl hydrolase family 92 N-terminal" evidence="6">
    <location>
        <begin position="30"/>
        <end position="256"/>
    </location>
</feature>
<dbReference type="InterPro" id="IPR050883">
    <property type="entry name" value="PNGase"/>
</dbReference>
<gene>
    <name evidence="7" type="ORF">HMPREF9455_03359</name>
</gene>
<protein>
    <recommendedName>
        <fullName evidence="9">Alpha-1,2-mannosidase</fullName>
    </recommendedName>
</protein>
<dbReference type="Pfam" id="PF17678">
    <property type="entry name" value="Glyco_hydro_92N"/>
    <property type="match status" value="1"/>
</dbReference>
<dbReference type="FunFam" id="1.20.1050.60:FF:000001">
    <property type="entry name" value="Putative alpha-1,2-mannosidase"/>
    <property type="match status" value="1"/>
</dbReference>
<dbReference type="eggNOG" id="COG3537">
    <property type="taxonomic scope" value="Bacteria"/>
</dbReference>
<dbReference type="GO" id="GO:0005975">
    <property type="term" value="P:carbohydrate metabolic process"/>
    <property type="evidence" value="ECO:0007669"/>
    <property type="project" value="InterPro"/>
</dbReference>
<dbReference type="InterPro" id="IPR041371">
    <property type="entry name" value="GH92_N"/>
</dbReference>
<dbReference type="GO" id="GO:0006516">
    <property type="term" value="P:glycoprotein catabolic process"/>
    <property type="evidence" value="ECO:0007669"/>
    <property type="project" value="TreeGrafter"/>
</dbReference>
<dbReference type="NCBIfam" id="TIGR01180">
    <property type="entry name" value="aman2_put"/>
    <property type="match status" value="1"/>
</dbReference>
<dbReference type="InterPro" id="IPR012939">
    <property type="entry name" value="Glyco_hydro_92"/>
</dbReference>
<evidence type="ECO:0000313" key="8">
    <source>
        <dbReference type="Proteomes" id="UP000004913"/>
    </source>
</evidence>
<dbReference type="InterPro" id="IPR008928">
    <property type="entry name" value="6-hairpin_glycosidase_sf"/>
</dbReference>
<sequence length="764" mass="87759">MRNKRKILLFVFSLSFLISTAQTKFDPVDYVNPLTGTLSKFELSTGNNYPVIARPWGMNFWSPQTGGMGDGWMYTYTADKIRGFKQTHQPSPWMNDYGQFSIMPITGKATFDQDKRASWFSHKAEVAKPYYYSVYLADWDITTEIAPTSRAAMFRFTFPDDDSYVVIDAFDRGSYVKIISEENKIIGYTTRNSGGVPDNFKNYFVITFDKPFSYKAVVGNNEIRKNEYEAKENHTGAIIGFKTRKGEIVHAKVASSFISHEQAEINLKELAGDSFDQITQKGRDEWNQVLGKIVVEDENIDNLRTFYSCLYRSLHFPRTFYEIDAQGQTVHYSPFNGQVQLGYMFTDTGFWDTFRCLFPFLNLVYPSMNEKMQAGLVNAYKESGYLPEWGSPGHRDIMIGQNSASVVADAYIKGLKEYETDLLWKAVTNGANSHLQHTASGRVGYEYYNKYGYIPYDVNIGQNVARTLEYAYNDWCIYKLGQAMGKPESDLKQYKENAFNYKNVYNPKNKLMCGKDSKGNFNPNFKPEDWSGEFCEGNSWHWSFCVFHDPQGLIDVMGGKKEFNIMMDSVFNVPSHLGIRSRGIIHEMREMQVVDMGQYAHGNQPIQHMIYMYNWSGQPWKTQYWAREIMDKLYNPNPDAYCGDEDNGQTSAWYVFSAMGFYTVCPGTDEYILGSPLFDKVTVKLENGKTINIKSANNSKKNRYVKTVKLNGKNHTKNYFTHSDLRKGANIIFDMSSTPNTNRGIDETDFPYSFSNEKVNKTSH</sequence>
<dbReference type="Gene3D" id="1.20.1610.10">
    <property type="entry name" value="alpha-1,2-mannosidases domains"/>
    <property type="match status" value="1"/>
</dbReference>
<comment type="cofactor">
    <cofactor evidence="1">
        <name>Ca(2+)</name>
        <dbReference type="ChEBI" id="CHEBI:29108"/>
    </cofactor>
</comment>
<dbReference type="GO" id="GO:0005829">
    <property type="term" value="C:cytosol"/>
    <property type="evidence" value="ECO:0007669"/>
    <property type="project" value="TreeGrafter"/>
</dbReference>
<dbReference type="STRING" id="742766.HMPREF9455_03359"/>
<dbReference type="OrthoDB" id="9762711at2"/>
<feature type="domain" description="Glycosyl hydrolase family 92" evidence="5">
    <location>
        <begin position="262"/>
        <end position="736"/>
    </location>
</feature>
<dbReference type="FunFam" id="1.20.1610.10:FF:000001">
    <property type="entry name" value="Putative alpha-1,2-mannosidase"/>
    <property type="match status" value="1"/>
</dbReference>
<dbReference type="InterPro" id="IPR014718">
    <property type="entry name" value="GH-type_carb-bd"/>
</dbReference>
<evidence type="ECO:0000259" key="6">
    <source>
        <dbReference type="Pfam" id="PF17678"/>
    </source>
</evidence>
<reference evidence="7 8" key="1">
    <citation type="submission" date="2011-04" db="EMBL/GenBank/DDBJ databases">
        <title>The Genome Sequence of Dysgonomonas gadei ATCC BAA-286.</title>
        <authorList>
            <consortium name="The Broad Institute Genome Sequencing Platform"/>
            <person name="Earl A."/>
            <person name="Ward D."/>
            <person name="Feldgarden M."/>
            <person name="Gevers D."/>
            <person name="Pudlo N."/>
            <person name="Martens E."/>
            <person name="Allen-Vercoe E."/>
            <person name="Young S.K."/>
            <person name="Zeng Q."/>
            <person name="Gargeya S."/>
            <person name="Fitzgerald M."/>
            <person name="Haas B."/>
            <person name="Abouelleil A."/>
            <person name="Alvarado L."/>
            <person name="Arachchi H.M."/>
            <person name="Berlin A."/>
            <person name="Brown A."/>
            <person name="Chapman S.B."/>
            <person name="Chen Z."/>
            <person name="Dunbar C."/>
            <person name="Freedman E."/>
            <person name="Gearin G."/>
            <person name="Gellesch M."/>
            <person name="Goldberg J."/>
            <person name="Griggs A."/>
            <person name="Gujja S."/>
            <person name="Heiman D."/>
            <person name="Howarth C."/>
            <person name="Larson L."/>
            <person name="Lui A."/>
            <person name="MacDonald P.J.P."/>
            <person name="Mehta T."/>
            <person name="Montmayeur A."/>
            <person name="Murphy C."/>
            <person name="Neiman D."/>
            <person name="Pearson M."/>
            <person name="Priest M."/>
            <person name="Roberts A."/>
            <person name="Saif S."/>
            <person name="Shea T."/>
            <person name="Shenoy N."/>
            <person name="Sisk P."/>
            <person name="Stolte C."/>
            <person name="Sykes S."/>
            <person name="Yandava C."/>
            <person name="Wortman J."/>
            <person name="Nusbaum C."/>
            <person name="Birren B."/>
        </authorList>
    </citation>
    <scope>NUCLEOTIDE SEQUENCE [LARGE SCALE GENOMIC DNA]</scope>
    <source>
        <strain evidence="7 8">ATCC BAA-286</strain>
    </source>
</reference>